<evidence type="ECO:0000256" key="14">
    <source>
        <dbReference type="SAM" id="Phobius"/>
    </source>
</evidence>
<dbReference type="Gene3D" id="1.10.630.10">
    <property type="entry name" value="Cytochrome P450"/>
    <property type="match status" value="1"/>
</dbReference>
<dbReference type="EMBL" id="KL197719">
    <property type="protein sequence ID" value="KDQ57645.1"/>
    <property type="molecule type" value="Genomic_DNA"/>
</dbReference>
<accession>A0A067PUU9</accession>
<gene>
    <name evidence="15" type="ORF">JAAARDRAFT_35334</name>
</gene>
<dbReference type="GO" id="GO:0005506">
    <property type="term" value="F:iron ion binding"/>
    <property type="evidence" value="ECO:0007669"/>
    <property type="project" value="InterPro"/>
</dbReference>
<dbReference type="HOGENOM" id="CLU_001570_2_3_1"/>
<feature type="binding site" description="axial binding residue" evidence="13">
    <location>
        <position position="448"/>
    </location>
    <ligand>
        <name>heme</name>
        <dbReference type="ChEBI" id="CHEBI:30413"/>
    </ligand>
    <ligandPart>
        <name>Fe</name>
        <dbReference type="ChEBI" id="CHEBI:18248"/>
    </ligandPart>
</feature>
<keyword evidence="8 14" id="KW-1133">Transmembrane helix</keyword>
<keyword evidence="11" id="KW-0503">Monooxygenase</keyword>
<keyword evidence="7 13" id="KW-0479">Metal-binding</keyword>
<dbReference type="GO" id="GO:0004497">
    <property type="term" value="F:monooxygenase activity"/>
    <property type="evidence" value="ECO:0007669"/>
    <property type="project" value="UniProtKB-KW"/>
</dbReference>
<comment type="similarity">
    <text evidence="4">Belongs to the cytochrome P450 family.</text>
</comment>
<dbReference type="InParanoid" id="A0A067PUU9"/>
<evidence type="ECO:0000256" key="3">
    <source>
        <dbReference type="ARBA" id="ARBA00005179"/>
    </source>
</evidence>
<dbReference type="SUPFAM" id="SSF48264">
    <property type="entry name" value="Cytochrome P450"/>
    <property type="match status" value="1"/>
</dbReference>
<dbReference type="GO" id="GO:0020037">
    <property type="term" value="F:heme binding"/>
    <property type="evidence" value="ECO:0007669"/>
    <property type="project" value="InterPro"/>
</dbReference>
<dbReference type="CDD" id="cd11065">
    <property type="entry name" value="CYP64-like"/>
    <property type="match status" value="1"/>
</dbReference>
<dbReference type="OrthoDB" id="2789670at2759"/>
<evidence type="ECO:0000256" key="5">
    <source>
        <dbReference type="ARBA" id="ARBA00022617"/>
    </source>
</evidence>
<evidence type="ECO:0000256" key="8">
    <source>
        <dbReference type="ARBA" id="ARBA00022989"/>
    </source>
</evidence>
<keyword evidence="5 13" id="KW-0349">Heme</keyword>
<evidence type="ECO:0008006" key="17">
    <source>
        <dbReference type="Google" id="ProtNLM"/>
    </source>
</evidence>
<keyword evidence="16" id="KW-1185">Reference proteome</keyword>
<dbReference type="Proteomes" id="UP000027265">
    <property type="component" value="Unassembled WGS sequence"/>
</dbReference>
<dbReference type="InterPro" id="IPR002401">
    <property type="entry name" value="Cyt_P450_E_grp-I"/>
</dbReference>
<evidence type="ECO:0000256" key="11">
    <source>
        <dbReference type="ARBA" id="ARBA00023033"/>
    </source>
</evidence>
<dbReference type="AlphaFoldDB" id="A0A067PUU9"/>
<evidence type="ECO:0000256" key="10">
    <source>
        <dbReference type="ARBA" id="ARBA00023004"/>
    </source>
</evidence>
<dbReference type="PANTHER" id="PTHR46300">
    <property type="entry name" value="P450, PUTATIVE (EUROFUNG)-RELATED-RELATED"/>
    <property type="match status" value="1"/>
</dbReference>
<dbReference type="GO" id="GO:0016020">
    <property type="term" value="C:membrane"/>
    <property type="evidence" value="ECO:0007669"/>
    <property type="project" value="UniProtKB-SubCell"/>
</dbReference>
<keyword evidence="10 13" id="KW-0408">Iron</keyword>
<evidence type="ECO:0000256" key="1">
    <source>
        <dbReference type="ARBA" id="ARBA00001971"/>
    </source>
</evidence>
<dbReference type="InterPro" id="IPR001128">
    <property type="entry name" value="Cyt_P450"/>
</dbReference>
<evidence type="ECO:0000256" key="2">
    <source>
        <dbReference type="ARBA" id="ARBA00004167"/>
    </source>
</evidence>
<evidence type="ECO:0000313" key="16">
    <source>
        <dbReference type="Proteomes" id="UP000027265"/>
    </source>
</evidence>
<dbReference type="PRINTS" id="PR00463">
    <property type="entry name" value="EP450I"/>
</dbReference>
<dbReference type="PRINTS" id="PR00385">
    <property type="entry name" value="P450"/>
</dbReference>
<evidence type="ECO:0000256" key="12">
    <source>
        <dbReference type="ARBA" id="ARBA00023136"/>
    </source>
</evidence>
<keyword evidence="6 14" id="KW-0812">Transmembrane</keyword>
<feature type="transmembrane region" description="Helical" evidence="14">
    <location>
        <begin position="12"/>
        <end position="33"/>
    </location>
</feature>
<evidence type="ECO:0000256" key="4">
    <source>
        <dbReference type="ARBA" id="ARBA00010617"/>
    </source>
</evidence>
<dbReference type="Pfam" id="PF00067">
    <property type="entry name" value="p450"/>
    <property type="match status" value="1"/>
</dbReference>
<protein>
    <recommendedName>
        <fullName evidence="17">Cytochrome P450</fullName>
    </recommendedName>
</protein>
<dbReference type="STRING" id="933084.A0A067PUU9"/>
<keyword evidence="9" id="KW-0560">Oxidoreductase</keyword>
<sequence>MLRTLLPPWIDLSWASVLLVVLTVLILLGRFALVTSGKRQLPPGPRGLPILGNAFQLSRNAWTIFEDWKGQYGPIIYLNIAGQPFVVFNTSKVAFDLLTRRANKYSDRHRTIVGSEILTGGLHIAFARYGEGWRRLRRAAHEGLHKDVLHSFHAVQSLEAVVLADSLIRDPDSWDNHLQRTTASTIMAVTYNLPPLESETDPSIAHIRAHMDRLAYALYPGNYLVEIFPWMNYIPASLAKWKRDAQAWFVKDSETFLDLMNDTLRRAEKDDHPSFVASAMAQKHRHGLSDLDAAWLAASLYGAGAETSYSALQWFILAMVRFPEMQKQAQLEIDQVVGRSRLPEFLDEEQLPYVCALVREVLRWRPPIPLGLPHRLTEDDWYEGYFLPKGTLCIANVWAINRDEDVYGPDAHLFNPDRHLDEHGQLAPAVANTQDEGHASYGFGRRMCVGRHIGNASLFIDFATVLWACEISPHVDDQGQVQLPDVYENTNTGLTLHPAPFKCSIKPRCPDATAILQEARDLGSHK</sequence>
<comment type="cofactor">
    <cofactor evidence="1 13">
        <name>heme</name>
        <dbReference type="ChEBI" id="CHEBI:30413"/>
    </cofactor>
</comment>
<proteinExistence type="inferred from homology"/>
<dbReference type="PANTHER" id="PTHR46300:SF2">
    <property type="entry name" value="CYTOCHROME P450 MONOOXYGENASE ALNH-RELATED"/>
    <property type="match status" value="1"/>
</dbReference>
<dbReference type="GO" id="GO:0016705">
    <property type="term" value="F:oxidoreductase activity, acting on paired donors, with incorporation or reduction of molecular oxygen"/>
    <property type="evidence" value="ECO:0007669"/>
    <property type="project" value="InterPro"/>
</dbReference>
<evidence type="ECO:0000256" key="13">
    <source>
        <dbReference type="PIRSR" id="PIRSR602401-1"/>
    </source>
</evidence>
<dbReference type="InterPro" id="IPR036396">
    <property type="entry name" value="Cyt_P450_sf"/>
</dbReference>
<evidence type="ECO:0000313" key="15">
    <source>
        <dbReference type="EMBL" id="KDQ57645.1"/>
    </source>
</evidence>
<evidence type="ECO:0000256" key="9">
    <source>
        <dbReference type="ARBA" id="ARBA00023002"/>
    </source>
</evidence>
<comment type="pathway">
    <text evidence="3">Secondary metabolite biosynthesis.</text>
</comment>
<comment type="subcellular location">
    <subcellularLocation>
        <location evidence="2">Membrane</location>
        <topology evidence="2">Single-pass membrane protein</topology>
    </subcellularLocation>
</comment>
<evidence type="ECO:0000256" key="6">
    <source>
        <dbReference type="ARBA" id="ARBA00022692"/>
    </source>
</evidence>
<organism evidence="15 16">
    <name type="scientific">Jaapia argillacea MUCL 33604</name>
    <dbReference type="NCBI Taxonomy" id="933084"/>
    <lineage>
        <taxon>Eukaryota</taxon>
        <taxon>Fungi</taxon>
        <taxon>Dikarya</taxon>
        <taxon>Basidiomycota</taxon>
        <taxon>Agaricomycotina</taxon>
        <taxon>Agaricomycetes</taxon>
        <taxon>Agaricomycetidae</taxon>
        <taxon>Jaapiales</taxon>
        <taxon>Jaapiaceae</taxon>
        <taxon>Jaapia</taxon>
    </lineage>
</organism>
<dbReference type="InterPro" id="IPR050364">
    <property type="entry name" value="Cytochrome_P450_fung"/>
</dbReference>
<reference evidence="16" key="1">
    <citation type="journal article" date="2014" name="Proc. Natl. Acad. Sci. U.S.A.">
        <title>Extensive sampling of basidiomycete genomes demonstrates inadequacy of the white-rot/brown-rot paradigm for wood decay fungi.</title>
        <authorList>
            <person name="Riley R."/>
            <person name="Salamov A.A."/>
            <person name="Brown D.W."/>
            <person name="Nagy L.G."/>
            <person name="Floudas D."/>
            <person name="Held B.W."/>
            <person name="Levasseur A."/>
            <person name="Lombard V."/>
            <person name="Morin E."/>
            <person name="Otillar R."/>
            <person name="Lindquist E.A."/>
            <person name="Sun H."/>
            <person name="LaButti K.M."/>
            <person name="Schmutz J."/>
            <person name="Jabbour D."/>
            <person name="Luo H."/>
            <person name="Baker S.E."/>
            <person name="Pisabarro A.G."/>
            <person name="Walton J.D."/>
            <person name="Blanchette R.A."/>
            <person name="Henrissat B."/>
            <person name="Martin F."/>
            <person name="Cullen D."/>
            <person name="Hibbett D.S."/>
            <person name="Grigoriev I.V."/>
        </authorList>
    </citation>
    <scope>NUCLEOTIDE SEQUENCE [LARGE SCALE GENOMIC DNA]</scope>
    <source>
        <strain evidence="16">MUCL 33604</strain>
    </source>
</reference>
<keyword evidence="12 14" id="KW-0472">Membrane</keyword>
<evidence type="ECO:0000256" key="7">
    <source>
        <dbReference type="ARBA" id="ARBA00022723"/>
    </source>
</evidence>
<name>A0A067PUU9_9AGAM</name>